<keyword evidence="2" id="KW-1185">Reference proteome</keyword>
<sequence>MMYILLEVCFVCFIANTEGGFLVFLMYIFILLLYKASGTASKDINNYTVLVFPENLPQVAKESDYPGQDVFVSTADPFKEPPIGVVNTVLSVKYDIMDRSPEVYFANDASLFPETSDIQVLLKSDQDKDVTGHCMPNLIYLAREKNKASPHHFKAGALNALIRVSNVITNAPIILILDCDMYSNDPKTPLHALSHFIDPNNDPKLAFIQFPQRFDNLNENDIYAGQHVLETRACTLGMDGLGGMFFMGTGGFFRRQALIEYPTEPHGAMEGTG</sequence>
<name>A0ACB9IYA4_9ASTR</name>
<gene>
    <name evidence="1" type="ORF">L1987_17534</name>
</gene>
<protein>
    <submittedName>
        <fullName evidence="1">Uncharacterized protein</fullName>
    </submittedName>
</protein>
<dbReference type="Proteomes" id="UP001056120">
    <property type="component" value="Linkage Group LG06"/>
</dbReference>
<accession>A0ACB9IYA4</accession>
<reference evidence="2" key="1">
    <citation type="journal article" date="2022" name="Mol. Ecol. Resour.">
        <title>The genomes of chicory, endive, great burdock and yacon provide insights into Asteraceae palaeo-polyploidization history and plant inulin production.</title>
        <authorList>
            <person name="Fan W."/>
            <person name="Wang S."/>
            <person name="Wang H."/>
            <person name="Wang A."/>
            <person name="Jiang F."/>
            <person name="Liu H."/>
            <person name="Zhao H."/>
            <person name="Xu D."/>
            <person name="Zhang Y."/>
        </authorList>
    </citation>
    <scope>NUCLEOTIDE SEQUENCE [LARGE SCALE GENOMIC DNA]</scope>
    <source>
        <strain evidence="2">cv. Yunnan</strain>
    </source>
</reference>
<reference evidence="1 2" key="2">
    <citation type="journal article" date="2022" name="Mol. Ecol. Resour.">
        <title>The genomes of chicory, endive, great burdock and yacon provide insights into Asteraceae paleo-polyploidization history and plant inulin production.</title>
        <authorList>
            <person name="Fan W."/>
            <person name="Wang S."/>
            <person name="Wang H."/>
            <person name="Wang A."/>
            <person name="Jiang F."/>
            <person name="Liu H."/>
            <person name="Zhao H."/>
            <person name="Xu D."/>
            <person name="Zhang Y."/>
        </authorList>
    </citation>
    <scope>NUCLEOTIDE SEQUENCE [LARGE SCALE GENOMIC DNA]</scope>
    <source>
        <strain evidence="2">cv. Yunnan</strain>
        <tissue evidence="1">Leaves</tissue>
    </source>
</reference>
<organism evidence="1 2">
    <name type="scientific">Smallanthus sonchifolius</name>
    <dbReference type="NCBI Taxonomy" id="185202"/>
    <lineage>
        <taxon>Eukaryota</taxon>
        <taxon>Viridiplantae</taxon>
        <taxon>Streptophyta</taxon>
        <taxon>Embryophyta</taxon>
        <taxon>Tracheophyta</taxon>
        <taxon>Spermatophyta</taxon>
        <taxon>Magnoliopsida</taxon>
        <taxon>eudicotyledons</taxon>
        <taxon>Gunneridae</taxon>
        <taxon>Pentapetalae</taxon>
        <taxon>asterids</taxon>
        <taxon>campanulids</taxon>
        <taxon>Asterales</taxon>
        <taxon>Asteraceae</taxon>
        <taxon>Asteroideae</taxon>
        <taxon>Heliantheae alliance</taxon>
        <taxon>Millerieae</taxon>
        <taxon>Smallanthus</taxon>
    </lineage>
</organism>
<evidence type="ECO:0000313" key="1">
    <source>
        <dbReference type="EMBL" id="KAI3812822.1"/>
    </source>
</evidence>
<comment type="caution">
    <text evidence="1">The sequence shown here is derived from an EMBL/GenBank/DDBJ whole genome shotgun (WGS) entry which is preliminary data.</text>
</comment>
<proteinExistence type="predicted"/>
<dbReference type="EMBL" id="CM042023">
    <property type="protein sequence ID" value="KAI3812822.1"/>
    <property type="molecule type" value="Genomic_DNA"/>
</dbReference>
<evidence type="ECO:0000313" key="2">
    <source>
        <dbReference type="Proteomes" id="UP001056120"/>
    </source>
</evidence>